<dbReference type="PANTHER" id="PTHR42917">
    <property type="entry name" value="2,4-DIENOYL-COA REDUCTASE"/>
    <property type="match status" value="1"/>
</dbReference>
<keyword evidence="8" id="KW-1185">Reference proteome</keyword>
<dbReference type="Gene3D" id="3.20.20.70">
    <property type="entry name" value="Aldolase class I"/>
    <property type="match status" value="1"/>
</dbReference>
<evidence type="ECO:0000256" key="2">
    <source>
        <dbReference type="ARBA" id="ARBA00011048"/>
    </source>
</evidence>
<dbReference type="InterPro" id="IPR051793">
    <property type="entry name" value="NADH:flavin_oxidoreductase"/>
</dbReference>
<dbReference type="SUPFAM" id="SSF51395">
    <property type="entry name" value="FMN-linked oxidoreductases"/>
    <property type="match status" value="1"/>
</dbReference>
<name>A0A5D3WM94_9BACT</name>
<comment type="similarity">
    <text evidence="2">In the N-terminal section; belongs to the NADH:flavin oxidoreductase/NADH oxidase family.</text>
</comment>
<protein>
    <submittedName>
        <fullName evidence="7">NADH:flavin oxidoreductase/NADH oxidase family protein</fullName>
    </submittedName>
</protein>
<evidence type="ECO:0000256" key="3">
    <source>
        <dbReference type="ARBA" id="ARBA00022630"/>
    </source>
</evidence>
<organism evidence="7 8">
    <name type="scientific">Geothermobacter ehrlichii</name>
    <dbReference type="NCBI Taxonomy" id="213224"/>
    <lineage>
        <taxon>Bacteria</taxon>
        <taxon>Pseudomonadati</taxon>
        <taxon>Thermodesulfobacteriota</taxon>
        <taxon>Desulfuromonadia</taxon>
        <taxon>Desulfuromonadales</taxon>
        <taxon>Geothermobacteraceae</taxon>
        <taxon>Geothermobacter</taxon>
    </lineage>
</organism>
<dbReference type="Gene3D" id="3.50.50.60">
    <property type="entry name" value="FAD/NAD(P)-binding domain"/>
    <property type="match status" value="1"/>
</dbReference>
<comment type="cofactor">
    <cofactor evidence="1">
        <name>FMN</name>
        <dbReference type="ChEBI" id="CHEBI:58210"/>
    </cofactor>
</comment>
<comment type="caution">
    <text evidence="7">The sequence shown here is derived from an EMBL/GenBank/DDBJ whole genome shotgun (WGS) entry which is preliminary data.</text>
</comment>
<keyword evidence="3" id="KW-0285">Flavoprotein</keyword>
<dbReference type="PRINTS" id="PR00368">
    <property type="entry name" value="FADPNR"/>
</dbReference>
<keyword evidence="4" id="KW-0288">FMN</keyword>
<dbReference type="EMBL" id="VNIB01000006">
    <property type="protein sequence ID" value="TYO98438.1"/>
    <property type="molecule type" value="Genomic_DNA"/>
</dbReference>
<feature type="domain" description="FAD/NAD(P)-binding" evidence="6">
    <location>
        <begin position="118"/>
        <end position="354"/>
    </location>
</feature>
<evidence type="ECO:0000256" key="1">
    <source>
        <dbReference type="ARBA" id="ARBA00001917"/>
    </source>
</evidence>
<evidence type="ECO:0000256" key="5">
    <source>
        <dbReference type="ARBA" id="ARBA00023002"/>
    </source>
</evidence>
<evidence type="ECO:0000259" key="6">
    <source>
        <dbReference type="Pfam" id="PF07992"/>
    </source>
</evidence>
<accession>A0A5D3WM94</accession>
<sequence>MYMPRATNVKYAEAVRKLAAEKGVLVTGVAKIMYPEIAEVAVRKEQCDLINIARPMFADPEYPNKAREGRTDEIRGCIACNWCCTTHLFNHHSAMCAVNPAFGRERDYAIKEARYKKRVYIAGGGVAGMEAARVLTLRGHSVTLFEASSQLGGILHVASAHPKLNTRDLRNAIRYLSTQMSKLQVDVRLNTRLDAEVVEKESPDVVIVATGAVPNRPQIPGIDNSNVIYHDDYLRDPSGVTLGQNVVIIGGGEGAELAVSIRREGKDVTILEEGDAVAVVPYMHDLMRGMLLSLYMKQEGVNSITKAKVNCITPDGVEYTDGEGAKQKIKADTIIIAAGRSGDDTLYNELKDKVEEVHIIGDAKEARSVAQAFDEAAYVARIVGSDDGSYFPTGGSSTLYVTHANLIGGELLTNRMKRNGKL</sequence>
<dbReference type="GO" id="GO:0016491">
    <property type="term" value="F:oxidoreductase activity"/>
    <property type="evidence" value="ECO:0007669"/>
    <property type="project" value="UniProtKB-KW"/>
</dbReference>
<dbReference type="Gene3D" id="3.40.50.720">
    <property type="entry name" value="NAD(P)-binding Rossmann-like Domain"/>
    <property type="match status" value="1"/>
</dbReference>
<dbReference type="InterPro" id="IPR036188">
    <property type="entry name" value="FAD/NAD-bd_sf"/>
</dbReference>
<dbReference type="Pfam" id="PF07992">
    <property type="entry name" value="Pyr_redox_2"/>
    <property type="match status" value="1"/>
</dbReference>
<gene>
    <name evidence="7" type="ORF">EDC39_10637</name>
</gene>
<dbReference type="PRINTS" id="PR00411">
    <property type="entry name" value="PNDRDTASEI"/>
</dbReference>
<keyword evidence="5" id="KW-0560">Oxidoreductase</keyword>
<dbReference type="Proteomes" id="UP000324159">
    <property type="component" value="Unassembled WGS sequence"/>
</dbReference>
<dbReference type="PANTHER" id="PTHR42917:SF2">
    <property type="entry name" value="2,4-DIENOYL-COA REDUCTASE [(2E)-ENOYL-COA-PRODUCING]"/>
    <property type="match status" value="1"/>
</dbReference>
<proteinExistence type="inferred from homology"/>
<evidence type="ECO:0000256" key="4">
    <source>
        <dbReference type="ARBA" id="ARBA00022643"/>
    </source>
</evidence>
<dbReference type="InterPro" id="IPR013785">
    <property type="entry name" value="Aldolase_TIM"/>
</dbReference>
<reference evidence="7 8" key="1">
    <citation type="submission" date="2019-07" db="EMBL/GenBank/DDBJ databases">
        <title>Genomic Encyclopedia of Type Strains, Phase IV (KMG-IV): sequencing the most valuable type-strain genomes for metagenomic binning, comparative biology and taxonomic classification.</title>
        <authorList>
            <person name="Goeker M."/>
        </authorList>
    </citation>
    <scope>NUCLEOTIDE SEQUENCE [LARGE SCALE GENOMIC DNA]</scope>
    <source>
        <strain evidence="7 8">SS015</strain>
    </source>
</reference>
<dbReference type="InterPro" id="IPR023753">
    <property type="entry name" value="FAD/NAD-binding_dom"/>
</dbReference>
<evidence type="ECO:0000313" key="8">
    <source>
        <dbReference type="Proteomes" id="UP000324159"/>
    </source>
</evidence>
<evidence type="ECO:0000313" key="7">
    <source>
        <dbReference type="EMBL" id="TYO98438.1"/>
    </source>
</evidence>
<dbReference type="SUPFAM" id="SSF51905">
    <property type="entry name" value="FAD/NAD(P)-binding domain"/>
    <property type="match status" value="1"/>
</dbReference>
<dbReference type="AlphaFoldDB" id="A0A5D3WM94"/>